<keyword evidence="8" id="KW-1185">Reference proteome</keyword>
<evidence type="ECO:0000313" key="7">
    <source>
        <dbReference type="EMBL" id="KAJ8949285.1"/>
    </source>
</evidence>
<evidence type="ECO:0000256" key="5">
    <source>
        <dbReference type="PROSITE-ProRule" id="PRU00309"/>
    </source>
</evidence>
<dbReference type="InterPro" id="IPR006612">
    <property type="entry name" value="THAP_Znf"/>
</dbReference>
<dbReference type="GO" id="GO:0003677">
    <property type="term" value="F:DNA binding"/>
    <property type="evidence" value="ECO:0007669"/>
    <property type="project" value="UniProtKB-UniRule"/>
</dbReference>
<keyword evidence="2 5" id="KW-0863">Zinc-finger</keyword>
<keyword evidence="3" id="KW-0862">Zinc</keyword>
<dbReference type="AlphaFoldDB" id="A0AAV8YEH0"/>
<dbReference type="InterPro" id="IPR000718">
    <property type="entry name" value="Peptidase_M13"/>
</dbReference>
<evidence type="ECO:0000256" key="1">
    <source>
        <dbReference type="ARBA" id="ARBA00022723"/>
    </source>
</evidence>
<dbReference type="PROSITE" id="PS51885">
    <property type="entry name" value="NEPRILYSIN"/>
    <property type="match status" value="1"/>
</dbReference>
<organism evidence="7 8">
    <name type="scientific">Aromia moschata</name>
    <dbReference type="NCBI Taxonomy" id="1265417"/>
    <lineage>
        <taxon>Eukaryota</taxon>
        <taxon>Metazoa</taxon>
        <taxon>Ecdysozoa</taxon>
        <taxon>Arthropoda</taxon>
        <taxon>Hexapoda</taxon>
        <taxon>Insecta</taxon>
        <taxon>Pterygota</taxon>
        <taxon>Neoptera</taxon>
        <taxon>Endopterygota</taxon>
        <taxon>Coleoptera</taxon>
        <taxon>Polyphaga</taxon>
        <taxon>Cucujiformia</taxon>
        <taxon>Chrysomeloidea</taxon>
        <taxon>Cerambycidae</taxon>
        <taxon>Cerambycinae</taxon>
        <taxon>Callichromatini</taxon>
        <taxon>Aromia</taxon>
    </lineage>
</organism>
<dbReference type="SUPFAM" id="SSF55486">
    <property type="entry name" value="Metalloproteases ('zincins'), catalytic domain"/>
    <property type="match status" value="1"/>
</dbReference>
<dbReference type="SUPFAM" id="SSF57716">
    <property type="entry name" value="Glucocorticoid receptor-like (DNA-binding domain)"/>
    <property type="match status" value="1"/>
</dbReference>
<dbReference type="GO" id="GO:0008270">
    <property type="term" value="F:zinc ion binding"/>
    <property type="evidence" value="ECO:0007669"/>
    <property type="project" value="UniProtKB-KW"/>
</dbReference>
<proteinExistence type="predicted"/>
<feature type="domain" description="THAP-type" evidence="6">
    <location>
        <begin position="68"/>
        <end position="146"/>
    </location>
</feature>
<comment type="caution">
    <text evidence="7">The sequence shown here is derived from an EMBL/GenBank/DDBJ whole genome shotgun (WGS) entry which is preliminary data.</text>
</comment>
<dbReference type="InterPro" id="IPR042089">
    <property type="entry name" value="Peptidase_M13_dom_2"/>
</dbReference>
<dbReference type="Gene3D" id="3.40.390.10">
    <property type="entry name" value="Collagenase (Catalytic Domain)"/>
    <property type="match status" value="1"/>
</dbReference>
<sequence length="146" mass="17357">IREGLDSSVSPCDDIWNSTCGGWLKKNPLPQDKSIWNQKQQLVKRDANLAGETRVEKSVRYFVSIIIMINHYCCVPRCLSWIKRDPQLTFHIFLEGKHQARIDKRKAWILKLRIRQPVSKFMRVCSLHFAEEDYFYRSKGFKKRKN</sequence>
<dbReference type="Pfam" id="PF05485">
    <property type="entry name" value="THAP"/>
    <property type="match status" value="1"/>
</dbReference>
<dbReference type="PROSITE" id="PS50950">
    <property type="entry name" value="ZF_THAP"/>
    <property type="match status" value="1"/>
</dbReference>
<evidence type="ECO:0000256" key="2">
    <source>
        <dbReference type="ARBA" id="ARBA00022771"/>
    </source>
</evidence>
<dbReference type="InterPro" id="IPR024079">
    <property type="entry name" value="MetalloPept_cat_dom_sf"/>
</dbReference>
<reference evidence="7" key="1">
    <citation type="journal article" date="2023" name="Insect Mol. Biol.">
        <title>Genome sequencing provides insights into the evolution of gene families encoding plant cell wall-degrading enzymes in longhorned beetles.</title>
        <authorList>
            <person name="Shin N.R."/>
            <person name="Okamura Y."/>
            <person name="Kirsch R."/>
            <person name="Pauchet Y."/>
        </authorList>
    </citation>
    <scope>NUCLEOTIDE SEQUENCE</scope>
    <source>
        <strain evidence="7">AMC_N1</strain>
    </source>
</reference>
<evidence type="ECO:0000256" key="4">
    <source>
        <dbReference type="ARBA" id="ARBA00023125"/>
    </source>
</evidence>
<dbReference type="EMBL" id="JAPWTK010000120">
    <property type="protein sequence ID" value="KAJ8949285.1"/>
    <property type="molecule type" value="Genomic_DNA"/>
</dbReference>
<name>A0AAV8YEH0_9CUCU</name>
<dbReference type="GO" id="GO:0006508">
    <property type="term" value="P:proteolysis"/>
    <property type="evidence" value="ECO:0007669"/>
    <property type="project" value="InterPro"/>
</dbReference>
<evidence type="ECO:0000259" key="6">
    <source>
        <dbReference type="PROSITE" id="PS50950"/>
    </source>
</evidence>
<evidence type="ECO:0000313" key="8">
    <source>
        <dbReference type="Proteomes" id="UP001162162"/>
    </source>
</evidence>
<keyword evidence="4 5" id="KW-0238">DNA-binding</keyword>
<feature type="non-terminal residue" evidence="7">
    <location>
        <position position="1"/>
    </location>
</feature>
<evidence type="ECO:0000256" key="3">
    <source>
        <dbReference type="ARBA" id="ARBA00022833"/>
    </source>
</evidence>
<accession>A0AAV8YEH0</accession>
<gene>
    <name evidence="7" type="ORF">NQ318_006708</name>
</gene>
<keyword evidence="1" id="KW-0479">Metal-binding</keyword>
<dbReference type="GO" id="GO:0004222">
    <property type="term" value="F:metalloendopeptidase activity"/>
    <property type="evidence" value="ECO:0007669"/>
    <property type="project" value="InterPro"/>
</dbReference>
<protein>
    <recommendedName>
        <fullName evidence="6">THAP-type domain-containing protein</fullName>
    </recommendedName>
</protein>
<dbReference type="Proteomes" id="UP001162162">
    <property type="component" value="Unassembled WGS sequence"/>
</dbReference>
<dbReference type="Gene3D" id="1.10.1380.10">
    <property type="entry name" value="Neutral endopeptidase , domain2"/>
    <property type="match status" value="1"/>
</dbReference>